<gene>
    <name evidence="1" type="ORF">LWF01_02960</name>
</gene>
<keyword evidence="2" id="KW-1185">Reference proteome</keyword>
<evidence type="ECO:0008006" key="3">
    <source>
        <dbReference type="Google" id="ProtNLM"/>
    </source>
</evidence>
<organism evidence="1 2">
    <name type="scientific">Saxibacter everestensis</name>
    <dbReference type="NCBI Taxonomy" id="2909229"/>
    <lineage>
        <taxon>Bacteria</taxon>
        <taxon>Bacillati</taxon>
        <taxon>Actinomycetota</taxon>
        <taxon>Actinomycetes</taxon>
        <taxon>Micrococcales</taxon>
        <taxon>Brevibacteriaceae</taxon>
        <taxon>Saxibacter</taxon>
    </lineage>
</organism>
<name>A0ABY8QWJ1_9MICO</name>
<sequence>MEAPIKGCAFAPRASSELNDYRQATISGGTLYAPYGSDVQPTDRIRVPAPWAGVYGVEGDIGVWVNPHTGDTPGVEINLEKRAG</sequence>
<proteinExistence type="predicted"/>
<accession>A0ABY8QWJ1</accession>
<evidence type="ECO:0000313" key="2">
    <source>
        <dbReference type="Proteomes" id="UP001209083"/>
    </source>
</evidence>
<protein>
    <recommendedName>
        <fullName evidence="3">Deoxyuridine 5'-triphosphate nucleotidohydrolase</fullName>
    </recommendedName>
</protein>
<evidence type="ECO:0000313" key="1">
    <source>
        <dbReference type="EMBL" id="WGW12749.1"/>
    </source>
</evidence>
<reference evidence="1 2" key="1">
    <citation type="submission" date="2023-05" db="EMBL/GenBank/DDBJ databases">
        <title>Lithophilousrod everest ZFBP1038 complete genpme.</title>
        <authorList>
            <person name="Tian M."/>
        </authorList>
    </citation>
    <scope>NUCLEOTIDE SEQUENCE [LARGE SCALE GENOMIC DNA]</scope>
    <source>
        <strain evidence="1 2">ZFBP1038</strain>
    </source>
</reference>
<dbReference type="EMBL" id="CP090958">
    <property type="protein sequence ID" value="WGW12749.1"/>
    <property type="molecule type" value="Genomic_DNA"/>
</dbReference>
<dbReference type="Proteomes" id="UP001209083">
    <property type="component" value="Chromosome"/>
</dbReference>
<dbReference type="RefSeq" id="WP_349639553.1">
    <property type="nucleotide sequence ID" value="NZ_CP090958.1"/>
</dbReference>